<organism evidence="2 3">
    <name type="scientific">Olleya marilimosa</name>
    <dbReference type="NCBI Taxonomy" id="272164"/>
    <lineage>
        <taxon>Bacteria</taxon>
        <taxon>Pseudomonadati</taxon>
        <taxon>Bacteroidota</taxon>
        <taxon>Flavobacteriia</taxon>
        <taxon>Flavobacteriales</taxon>
        <taxon>Flavobacteriaceae</taxon>
    </lineage>
</organism>
<reference evidence="2 3" key="1">
    <citation type="submission" date="2020-09" db="EMBL/GenBank/DDBJ databases">
        <title>Bacillus nautilus sp. nov., Chryseoglobus crepusculi sp. nov, and Psychrobacter noctis sp. nov., isolated from deep-sea sponges from the equatorial Atlantic.</title>
        <authorList>
            <person name="Stennett H.L."/>
            <person name="Williams S.E."/>
        </authorList>
    </citation>
    <scope>NUCLEOTIDE SEQUENCE [LARGE SCALE GENOMIC DNA]</scope>
    <source>
        <strain evidence="2 3">28M-24</strain>
    </source>
</reference>
<dbReference type="RefSeq" id="WP_191099459.1">
    <property type="nucleotide sequence ID" value="NZ_JACXXF010000003.1"/>
</dbReference>
<keyword evidence="1" id="KW-0732">Signal</keyword>
<evidence type="ECO:0000256" key="1">
    <source>
        <dbReference type="SAM" id="SignalP"/>
    </source>
</evidence>
<proteinExistence type="predicted"/>
<gene>
    <name evidence="2" type="ORF">IEG06_06175</name>
</gene>
<keyword evidence="3" id="KW-1185">Reference proteome</keyword>
<name>A0ABR8LXP6_9FLAO</name>
<evidence type="ECO:0000313" key="3">
    <source>
        <dbReference type="Proteomes" id="UP000627521"/>
    </source>
</evidence>
<sequence>MKKLSCVIMLCASVFSFAQNSTSKIPSDAAVVATIKGNNLLQLMSIDELNNSFMGTEILKELSRKQTKYNSLEDFGFDLNGSAHYFFQANDSINYNAFIVPLKNVTAFESFLTTQSKKEIANVNGIRSFKDHNQDGIVWDSSTLIMVVGSTNEAYFQNPEVMERYGLTEDDYYGYTIDDAVVATAEDYADEVIDAEEAYEEEIEETVIESTESEEVYEDQYMEEEATEVVEYDYNNDTSNYQIKSAINKNWALLKAEQLLTQQSNRSILKNKSYLSSLDSKAEATLWVNDFGQLYSNMLGSMYYNQLVGFDLSSMYANNGLTAKLFLENDKMVLNTKYSMSDQMADSYKKMTSRKLNKKFLDYVNEDRMIGFMSYCIDTEAMLEEYPKLMKSMYSNMPYYGEEASLGIDLFSLLLDEEAVGEVINGDLLFLLSGISQQEVTYTTYQYNDDYEYVEVEKTKTETVPDFLLMASTDEPSMLNKLIQYTVNKEMVTFNNGYYTFEIPRSPLAIHFVIKDGIAFLGTSEAEMNKIVSGTFDAKVTSKTKKMMLDNSYSVFVSAKQLAQQLPIEEMGIDRSGKLEWFLNTTEDAYITASKIKGNAVNSEMVVGVPPTEENALKYIFNIIEKFAK</sequence>
<dbReference type="EMBL" id="JACXXH010000003">
    <property type="protein sequence ID" value="MBD3863032.1"/>
    <property type="molecule type" value="Genomic_DNA"/>
</dbReference>
<dbReference type="Proteomes" id="UP000627521">
    <property type="component" value="Unassembled WGS sequence"/>
</dbReference>
<protein>
    <recommendedName>
        <fullName evidence="4">DUF4836 domain-containing protein</fullName>
    </recommendedName>
</protein>
<evidence type="ECO:0000313" key="2">
    <source>
        <dbReference type="EMBL" id="MBD3863032.1"/>
    </source>
</evidence>
<feature type="signal peptide" evidence="1">
    <location>
        <begin position="1"/>
        <end position="18"/>
    </location>
</feature>
<comment type="caution">
    <text evidence="2">The sequence shown here is derived from an EMBL/GenBank/DDBJ whole genome shotgun (WGS) entry which is preliminary data.</text>
</comment>
<accession>A0ABR8LXP6</accession>
<evidence type="ECO:0008006" key="4">
    <source>
        <dbReference type="Google" id="ProtNLM"/>
    </source>
</evidence>
<feature type="chain" id="PRO_5046462312" description="DUF4836 domain-containing protein" evidence="1">
    <location>
        <begin position="19"/>
        <end position="629"/>
    </location>
</feature>